<keyword evidence="3" id="KW-1185">Reference proteome</keyword>
<sequence length="57" mass="6331">MIYDLTSNRPPRPEERARRAREAVAPCSPAGGRAAPARRGPLPPAGRRSREKWHTAE</sequence>
<proteinExistence type="predicted"/>
<feature type="region of interest" description="Disordered" evidence="1">
    <location>
        <begin position="1"/>
        <end position="57"/>
    </location>
</feature>
<dbReference type="EMBL" id="BAAAUT010000016">
    <property type="protein sequence ID" value="GAA3132915.1"/>
    <property type="molecule type" value="Genomic_DNA"/>
</dbReference>
<evidence type="ECO:0000313" key="2">
    <source>
        <dbReference type="EMBL" id="GAA3132915.1"/>
    </source>
</evidence>
<feature type="compositionally biased region" description="Low complexity" evidence="1">
    <location>
        <begin position="23"/>
        <end position="40"/>
    </location>
</feature>
<evidence type="ECO:0000256" key="1">
    <source>
        <dbReference type="SAM" id="MobiDB-lite"/>
    </source>
</evidence>
<dbReference type="Proteomes" id="UP001500320">
    <property type="component" value="Unassembled WGS sequence"/>
</dbReference>
<comment type="caution">
    <text evidence="2">The sequence shown here is derived from an EMBL/GenBank/DDBJ whole genome shotgun (WGS) entry which is preliminary data.</text>
</comment>
<organism evidence="2 3">
    <name type="scientific">Planomonospora alba</name>
    <dbReference type="NCBI Taxonomy" id="161354"/>
    <lineage>
        <taxon>Bacteria</taxon>
        <taxon>Bacillati</taxon>
        <taxon>Actinomycetota</taxon>
        <taxon>Actinomycetes</taxon>
        <taxon>Streptosporangiales</taxon>
        <taxon>Streptosporangiaceae</taxon>
        <taxon>Planomonospora</taxon>
    </lineage>
</organism>
<accession>A0ABP6N348</accession>
<feature type="compositionally biased region" description="Basic and acidic residues" evidence="1">
    <location>
        <begin position="11"/>
        <end position="22"/>
    </location>
</feature>
<reference evidence="3" key="1">
    <citation type="journal article" date="2019" name="Int. J. Syst. Evol. Microbiol.">
        <title>The Global Catalogue of Microorganisms (GCM) 10K type strain sequencing project: providing services to taxonomists for standard genome sequencing and annotation.</title>
        <authorList>
            <consortium name="The Broad Institute Genomics Platform"/>
            <consortium name="The Broad Institute Genome Sequencing Center for Infectious Disease"/>
            <person name="Wu L."/>
            <person name="Ma J."/>
        </authorList>
    </citation>
    <scope>NUCLEOTIDE SEQUENCE [LARGE SCALE GENOMIC DNA]</scope>
    <source>
        <strain evidence="3">JCM 9373</strain>
    </source>
</reference>
<gene>
    <name evidence="2" type="ORF">GCM10010466_24410</name>
</gene>
<name>A0ABP6N348_9ACTN</name>
<protein>
    <submittedName>
        <fullName evidence="2">Uncharacterized protein</fullName>
    </submittedName>
</protein>
<evidence type="ECO:0000313" key="3">
    <source>
        <dbReference type="Proteomes" id="UP001500320"/>
    </source>
</evidence>